<sequence length="136" mass="15401">MTEQRGERTRHDSASEGRRRFLQDAPRTRRLVRDLVGGIAILSALGAATTVGLPIALAVWRQEPWLMKQYEDHFAAVVGLPACALLSFLLVVLLESRYDRVEMEFFGIVRFRGAAGPIILWAFCFFIMACGTRMLW</sequence>
<protein>
    <recommendedName>
        <fullName evidence="4">TRAP transporter small permease subunit</fullName>
    </recommendedName>
</protein>
<feature type="transmembrane region" description="Helical" evidence="1">
    <location>
        <begin position="35"/>
        <end position="61"/>
    </location>
</feature>
<proteinExistence type="predicted"/>
<keyword evidence="1" id="KW-0812">Transmembrane</keyword>
<evidence type="ECO:0000313" key="3">
    <source>
        <dbReference type="Proteomes" id="UP001622557"/>
    </source>
</evidence>
<evidence type="ECO:0008006" key="4">
    <source>
        <dbReference type="Google" id="ProtNLM"/>
    </source>
</evidence>
<evidence type="ECO:0000313" key="2">
    <source>
        <dbReference type="EMBL" id="WTQ78918.1"/>
    </source>
</evidence>
<keyword evidence="1" id="KW-1133">Transmembrane helix</keyword>
<organism evidence="2 3">
    <name type="scientific">Streptomyces achromogenes</name>
    <dbReference type="NCBI Taxonomy" id="67255"/>
    <lineage>
        <taxon>Bacteria</taxon>
        <taxon>Bacillati</taxon>
        <taxon>Actinomycetota</taxon>
        <taxon>Actinomycetes</taxon>
        <taxon>Kitasatosporales</taxon>
        <taxon>Streptomycetaceae</taxon>
        <taxon>Streptomyces</taxon>
    </lineage>
</organism>
<dbReference type="Proteomes" id="UP001622557">
    <property type="component" value="Chromosome"/>
</dbReference>
<dbReference type="EMBL" id="CP108164">
    <property type="protein sequence ID" value="WTQ78918.1"/>
    <property type="molecule type" value="Genomic_DNA"/>
</dbReference>
<accession>A0ABZ1KE83</accession>
<gene>
    <name evidence="2" type="ORF">OG350_00780</name>
</gene>
<reference evidence="2 3" key="1">
    <citation type="submission" date="2022-10" db="EMBL/GenBank/DDBJ databases">
        <title>The complete genomes of actinobacterial strains from the NBC collection.</title>
        <authorList>
            <person name="Joergensen T.S."/>
            <person name="Alvarez Arevalo M."/>
            <person name="Sterndorff E.B."/>
            <person name="Faurdal D."/>
            <person name="Vuksanovic O."/>
            <person name="Mourched A.-S."/>
            <person name="Charusanti P."/>
            <person name="Shaw S."/>
            <person name="Blin K."/>
            <person name="Weber T."/>
        </authorList>
    </citation>
    <scope>NUCLEOTIDE SEQUENCE [LARGE SCALE GENOMIC DNA]</scope>
    <source>
        <strain evidence="2 3">NBC_00156</strain>
    </source>
</reference>
<dbReference type="GeneID" id="97278913"/>
<evidence type="ECO:0000256" key="1">
    <source>
        <dbReference type="SAM" id="Phobius"/>
    </source>
</evidence>
<dbReference type="RefSeq" id="WP_157847017.1">
    <property type="nucleotide sequence ID" value="NZ_CP108164.1"/>
</dbReference>
<feature type="transmembrane region" description="Helical" evidence="1">
    <location>
        <begin position="73"/>
        <end position="94"/>
    </location>
</feature>
<keyword evidence="1" id="KW-0472">Membrane</keyword>
<keyword evidence="3" id="KW-1185">Reference proteome</keyword>
<name>A0ABZ1KE83_STRAH</name>
<feature type="transmembrane region" description="Helical" evidence="1">
    <location>
        <begin position="114"/>
        <end position="135"/>
    </location>
</feature>